<dbReference type="RefSeq" id="WP_005181262.1">
    <property type="nucleotide sequence ID" value="NZ_CP045804.1"/>
</dbReference>
<evidence type="ECO:0000256" key="1">
    <source>
        <dbReference type="ARBA" id="ARBA00022475"/>
    </source>
</evidence>
<dbReference type="AlphaFoldDB" id="A0A857KJR9"/>
<feature type="region of interest" description="Disordered" evidence="6">
    <location>
        <begin position="158"/>
        <end position="177"/>
    </location>
</feature>
<keyword evidence="2" id="KW-0732">Signal</keyword>
<dbReference type="Pfam" id="PF14041">
    <property type="entry name" value="Lipoprotein_21"/>
    <property type="match status" value="1"/>
</dbReference>
<accession>A0A857KJR9</accession>
<evidence type="ECO:0000313" key="7">
    <source>
        <dbReference type="EMBL" id="QHN39881.1"/>
    </source>
</evidence>
<evidence type="ECO:0000256" key="2">
    <source>
        <dbReference type="ARBA" id="ARBA00022729"/>
    </source>
</evidence>
<sequence>MGKRFASTALALALGAGSFGIGSLGAGVAGAAPEGLGGPTGSLGTYCPAIPTDLVTRAVKRLAPPFPDRAWVVDGRGSSLDCSLNWVRLDTEGGTVASPTQILWFNRFDYVGTVTRKPTALTLVLGSWAPGQVTVRFRWPIGDDANAAPSGRADVRFQAQAGGPPKALDRIPPQAGG</sequence>
<dbReference type="EMBL" id="CP045810">
    <property type="protein sequence ID" value="QHN39881.1"/>
    <property type="molecule type" value="Genomic_DNA"/>
</dbReference>
<keyword evidence="5" id="KW-0449">Lipoprotein</keyword>
<dbReference type="InterPro" id="IPR025971">
    <property type="entry name" value="LppP/LprE"/>
</dbReference>
<keyword evidence="3" id="KW-0472">Membrane</keyword>
<protein>
    <submittedName>
        <fullName evidence="7">Uncharacterized protein</fullName>
    </submittedName>
</protein>
<evidence type="ECO:0000256" key="5">
    <source>
        <dbReference type="ARBA" id="ARBA00023288"/>
    </source>
</evidence>
<organism evidence="7">
    <name type="scientific">Gordonia amarae</name>
    <dbReference type="NCBI Taxonomy" id="36821"/>
    <lineage>
        <taxon>Bacteria</taxon>
        <taxon>Bacillati</taxon>
        <taxon>Actinomycetota</taxon>
        <taxon>Actinomycetes</taxon>
        <taxon>Mycobacteriales</taxon>
        <taxon>Gordoniaceae</taxon>
        <taxon>Gordonia</taxon>
    </lineage>
</organism>
<evidence type="ECO:0000256" key="4">
    <source>
        <dbReference type="ARBA" id="ARBA00023139"/>
    </source>
</evidence>
<proteinExistence type="predicted"/>
<evidence type="ECO:0000256" key="3">
    <source>
        <dbReference type="ARBA" id="ARBA00023136"/>
    </source>
</evidence>
<gene>
    <name evidence="7" type="ORF">GII30_12570</name>
</gene>
<reference evidence="7" key="1">
    <citation type="journal article" date="2021" name="Nat. Microbiol.">
        <title>Cocultivation of an ultrasmall environmental parasitic bacterium with lytic ability against bacteria associated with wastewater foams.</title>
        <authorList>
            <person name="Batinovic S."/>
            <person name="Rose J.J.A."/>
            <person name="Ratcliffe J."/>
            <person name="Seviour R.J."/>
            <person name="Petrovski S."/>
        </authorList>
    </citation>
    <scope>NUCLEOTIDE SEQUENCE</scope>
    <source>
        <strain evidence="7">CON44</strain>
    </source>
</reference>
<keyword evidence="4" id="KW-0564">Palmitate</keyword>
<name>A0A857KJR9_9ACTN</name>
<keyword evidence="1" id="KW-1003">Cell membrane</keyword>
<evidence type="ECO:0000256" key="6">
    <source>
        <dbReference type="SAM" id="MobiDB-lite"/>
    </source>
</evidence>